<comment type="caution">
    <text evidence="1">The sequence shown here is derived from an EMBL/GenBank/DDBJ whole genome shotgun (WGS) entry which is preliminary data.</text>
</comment>
<evidence type="ECO:0000313" key="1">
    <source>
        <dbReference type="EMBL" id="KAK9160935.1"/>
    </source>
</evidence>
<dbReference type="PANTHER" id="PTHR10775">
    <property type="entry name" value="OS08G0208400 PROTEIN"/>
    <property type="match status" value="1"/>
</dbReference>
<dbReference type="Proteomes" id="UP001420932">
    <property type="component" value="Unassembled WGS sequence"/>
</dbReference>
<reference evidence="1 2" key="1">
    <citation type="submission" date="2024-01" db="EMBL/GenBank/DDBJ databases">
        <title>Genome assemblies of Stephania.</title>
        <authorList>
            <person name="Yang L."/>
        </authorList>
    </citation>
    <scope>NUCLEOTIDE SEQUENCE [LARGE SCALE GENOMIC DNA]</scope>
    <source>
        <strain evidence="1">YNDBR</strain>
        <tissue evidence="1">Leaf</tissue>
    </source>
</reference>
<dbReference type="PANTHER" id="PTHR10775:SF188">
    <property type="entry name" value="TRANSPOSASE-ASSOCIATED DOMAIN-CONTAINING PROTEIN"/>
    <property type="match status" value="1"/>
</dbReference>
<evidence type="ECO:0000313" key="2">
    <source>
        <dbReference type="Proteomes" id="UP001420932"/>
    </source>
</evidence>
<dbReference type="Pfam" id="PF02992">
    <property type="entry name" value="Transposase_21"/>
    <property type="match status" value="1"/>
</dbReference>
<dbReference type="AlphaFoldDB" id="A0AAP0L0T1"/>
<gene>
    <name evidence="1" type="ORF">Syun_007276</name>
</gene>
<proteinExistence type="predicted"/>
<protein>
    <submittedName>
        <fullName evidence="1">Uncharacterized protein</fullName>
    </submittedName>
</protein>
<accession>A0AAP0L0T1</accession>
<organism evidence="1 2">
    <name type="scientific">Stephania yunnanensis</name>
    <dbReference type="NCBI Taxonomy" id="152371"/>
    <lineage>
        <taxon>Eukaryota</taxon>
        <taxon>Viridiplantae</taxon>
        <taxon>Streptophyta</taxon>
        <taxon>Embryophyta</taxon>
        <taxon>Tracheophyta</taxon>
        <taxon>Spermatophyta</taxon>
        <taxon>Magnoliopsida</taxon>
        <taxon>Ranunculales</taxon>
        <taxon>Menispermaceae</taxon>
        <taxon>Menispermoideae</taxon>
        <taxon>Cissampelideae</taxon>
        <taxon>Stephania</taxon>
    </lineage>
</organism>
<dbReference type="EMBL" id="JBBNAF010000003">
    <property type="protein sequence ID" value="KAK9160935.1"/>
    <property type="molecule type" value="Genomic_DNA"/>
</dbReference>
<keyword evidence="2" id="KW-1185">Reference proteome</keyword>
<sequence length="127" mass="14919">MKTNFQMRPSLMWIVSNFSTYSMLSRWSTYGKTACPYCMEDTDAFQLSFEGKSTWFDYHRHFLLRYSNERKNKSSFHRDRIVLDKPPANKSGEYILHKTEALGVMEVTELGSNAINNEVSKTNGWRK</sequence>
<name>A0AAP0L0T1_9MAGN</name>
<dbReference type="InterPro" id="IPR004242">
    <property type="entry name" value="Transposase_21"/>
</dbReference>